<dbReference type="GeneID" id="82258700"/>
<dbReference type="Proteomes" id="UP000183077">
    <property type="component" value="Unassembled WGS sequence"/>
</dbReference>
<reference evidence="1 2" key="1">
    <citation type="submission" date="2016-10" db="EMBL/GenBank/DDBJ databases">
        <authorList>
            <person name="de Groot N.N."/>
        </authorList>
    </citation>
    <scope>NUCLEOTIDE SEQUENCE [LARGE SCALE GENOMIC DNA]</scope>
    <source>
        <strain evidence="1 2">DSM 23048</strain>
    </source>
</reference>
<proteinExistence type="predicted"/>
<dbReference type="AlphaFoldDB" id="A0A1H6YA76"/>
<accession>A0A1H6YA76</accession>
<sequence>MSFKEDELIELMEKYYRGDKLIDLKTEYRFNLTASELVKLFPPDVHDSSCDYCKENYISYKKVRNQSWRDNTFIFCPNCQHSPENRNCMCDYCIEKREILKEQEITKKKQFVRNKVNYNQALDIDELTLIEKVYLGTLIREGFIENENYIRPLDTFSSPFAPTEIYSKEIIESLFRQGIILLHEDNLEFFNLIDEEQEKYSFNPFKVSWKVNISNIEEEEIINSLLYPNIDLKEDIDDLMKFWKEIAINECIEYLQQNISNVFKMDFISGDITKSSFNSLLENYSVSQIYALIYSATTNALRFYTEKNITKKHAMNTVVSNTRNYGERSLSENRIIAKYTRIKNLPQSALSKFYFNAVLKISDKGFNEPPKVKFII</sequence>
<evidence type="ECO:0000313" key="1">
    <source>
        <dbReference type="EMBL" id="SEJ38149.1"/>
    </source>
</evidence>
<name>A0A1H6YA76_9FLAO</name>
<protein>
    <submittedName>
        <fullName evidence="1">Uncharacterized protein</fullName>
    </submittedName>
</protein>
<dbReference type="EMBL" id="FNYS01000030">
    <property type="protein sequence ID" value="SEJ38149.1"/>
    <property type="molecule type" value="Genomic_DNA"/>
</dbReference>
<dbReference type="RefSeq" id="WP_074748187.1">
    <property type="nucleotide sequence ID" value="NZ_FNYS01000030.1"/>
</dbReference>
<gene>
    <name evidence="1" type="ORF">SAMN04488018_13011</name>
</gene>
<organism evidence="1 2">
    <name type="scientific">Myroides marinus</name>
    <dbReference type="NCBI Taxonomy" id="703342"/>
    <lineage>
        <taxon>Bacteria</taxon>
        <taxon>Pseudomonadati</taxon>
        <taxon>Bacteroidota</taxon>
        <taxon>Flavobacteriia</taxon>
        <taxon>Flavobacteriales</taxon>
        <taxon>Flavobacteriaceae</taxon>
        <taxon>Myroides</taxon>
    </lineage>
</organism>
<evidence type="ECO:0000313" key="2">
    <source>
        <dbReference type="Proteomes" id="UP000183077"/>
    </source>
</evidence>